<dbReference type="EMBL" id="ASYU01000242">
    <property type="protein sequence ID" value="EQD95966.1"/>
    <property type="molecule type" value="Genomic_DNA"/>
</dbReference>
<keyword evidence="1" id="KW-0540">Nuclease</keyword>
<keyword evidence="1" id="KW-0378">Hydrolase</keyword>
<keyword evidence="1" id="KW-0255">Endonuclease</keyword>
<dbReference type="GO" id="GO:0004519">
    <property type="term" value="F:endonuclease activity"/>
    <property type="evidence" value="ECO:0007669"/>
    <property type="project" value="UniProtKB-KW"/>
</dbReference>
<reference evidence="1 2" key="1">
    <citation type="journal article" date="2013" name="Genome Announc.">
        <title>Draft Genome Sequences of Helicobacter pylori Strains Isolated from Regions of Low and High Gastric Cancer Risk in Colombia.</title>
        <authorList>
            <person name="Sheh A."/>
            <person name="Piazuelo M.B."/>
            <person name="Wilson K.T."/>
            <person name="Correa P."/>
            <person name="Fox J.G."/>
        </authorList>
    </citation>
    <scope>NUCLEOTIDE SEQUENCE [LARGE SCALE GENOMIC DNA]</scope>
    <source>
        <strain evidence="1 2">PZ5056</strain>
    </source>
</reference>
<accession>T2STB0</accession>
<sequence length="54" mass="6268">MILIQLFVSASKVNLKTLRYNFLTFSLRDFMQDLFTQGYPPPPPPISNKRSHAQ</sequence>
<dbReference type="PATRIC" id="fig|1337393.3.peg.1174"/>
<evidence type="ECO:0000313" key="1">
    <source>
        <dbReference type="EMBL" id="EQD95966.1"/>
    </source>
</evidence>
<comment type="caution">
    <text evidence="1">The sequence shown here is derived from an EMBL/GenBank/DDBJ whole genome shotgun (WGS) entry which is preliminary data.</text>
</comment>
<evidence type="ECO:0000313" key="2">
    <source>
        <dbReference type="Proteomes" id="UP000015834"/>
    </source>
</evidence>
<dbReference type="Proteomes" id="UP000015834">
    <property type="component" value="Unassembled WGS sequence"/>
</dbReference>
<protein>
    <submittedName>
        <fullName evidence="1">Type III restriction endonuclease subunit R</fullName>
    </submittedName>
</protein>
<proteinExistence type="predicted"/>
<gene>
    <name evidence="1" type="ORF">L933_06745</name>
</gene>
<organism evidence="1 2">
    <name type="scientific">Helicobacter pylori PZ5056</name>
    <dbReference type="NCBI Taxonomy" id="1337393"/>
    <lineage>
        <taxon>Bacteria</taxon>
        <taxon>Pseudomonadati</taxon>
        <taxon>Campylobacterota</taxon>
        <taxon>Epsilonproteobacteria</taxon>
        <taxon>Campylobacterales</taxon>
        <taxon>Helicobacteraceae</taxon>
        <taxon>Helicobacter</taxon>
    </lineage>
</organism>
<dbReference type="AlphaFoldDB" id="T2STB0"/>
<name>T2STB0_HELPX</name>